<reference evidence="2 3" key="1">
    <citation type="journal article" date="2019" name="Int. J. Syst. Evol. Microbiol.">
        <title>The Global Catalogue of Microorganisms (GCM) 10K type strain sequencing project: providing services to taxonomists for standard genome sequencing and annotation.</title>
        <authorList>
            <consortium name="The Broad Institute Genomics Platform"/>
            <consortium name="The Broad Institute Genome Sequencing Center for Infectious Disease"/>
            <person name="Wu L."/>
            <person name="Ma J."/>
        </authorList>
    </citation>
    <scope>NUCLEOTIDE SEQUENCE [LARGE SCALE GENOMIC DNA]</scope>
    <source>
        <strain evidence="2 3">JCM 14193</strain>
    </source>
</reference>
<dbReference type="InterPro" id="IPR014245">
    <property type="entry name" value="Spore_III_AF"/>
</dbReference>
<keyword evidence="3" id="KW-1185">Reference proteome</keyword>
<comment type="caution">
    <text evidence="2">The sequence shown here is derived from an EMBL/GenBank/DDBJ whole genome shotgun (WGS) entry which is preliminary data.</text>
</comment>
<keyword evidence="1" id="KW-0472">Membrane</keyword>
<gene>
    <name evidence="2" type="ORF">GCM10008935_11380</name>
</gene>
<keyword evidence="1" id="KW-0812">Transmembrane</keyword>
<dbReference type="RefSeq" id="WP_343782364.1">
    <property type="nucleotide sequence ID" value="NZ_BAAACZ010000009.1"/>
</dbReference>
<proteinExistence type="predicted"/>
<evidence type="ECO:0000256" key="1">
    <source>
        <dbReference type="SAM" id="Phobius"/>
    </source>
</evidence>
<dbReference type="EMBL" id="BAAACZ010000009">
    <property type="protein sequence ID" value="GAA0458052.1"/>
    <property type="molecule type" value="Genomic_DNA"/>
</dbReference>
<sequence length="198" mass="22500">MSFLIDWISQIVIFIFLATLISLLIPKSTHEKIIKVVFGMIIFLLFLHPLAALFQVEPESVIAEFDLPDLSITSEEMETEISNKKSEIQASSDAYILEQLEQSIKTSIEEELVQQYGVTIHDVFVELDDDSEGSEEFDEMIDQVTFHLTENDEVQEVEAVQIPLEQSEDGEGLDQMKRTISSFLGLPVDSINIEWEGE</sequence>
<evidence type="ECO:0008006" key="4">
    <source>
        <dbReference type="Google" id="ProtNLM"/>
    </source>
</evidence>
<name>A0ABN0ZSZ7_9BACI</name>
<feature type="transmembrane region" description="Helical" evidence="1">
    <location>
        <begin position="33"/>
        <end position="54"/>
    </location>
</feature>
<dbReference type="NCBIfam" id="TIGR02896">
    <property type="entry name" value="spore_III_AF"/>
    <property type="match status" value="1"/>
</dbReference>
<evidence type="ECO:0000313" key="3">
    <source>
        <dbReference type="Proteomes" id="UP001500740"/>
    </source>
</evidence>
<dbReference type="Pfam" id="PF09581">
    <property type="entry name" value="Spore_III_AF"/>
    <property type="match status" value="1"/>
</dbReference>
<evidence type="ECO:0000313" key="2">
    <source>
        <dbReference type="EMBL" id="GAA0458052.1"/>
    </source>
</evidence>
<protein>
    <recommendedName>
        <fullName evidence="4">Stage III sporulation protein AF</fullName>
    </recommendedName>
</protein>
<accession>A0ABN0ZSZ7</accession>
<dbReference type="Proteomes" id="UP001500740">
    <property type="component" value="Unassembled WGS sequence"/>
</dbReference>
<organism evidence="2 3">
    <name type="scientific">Alkalibacillus silvisoli</name>
    <dbReference type="NCBI Taxonomy" id="392823"/>
    <lineage>
        <taxon>Bacteria</taxon>
        <taxon>Bacillati</taxon>
        <taxon>Bacillota</taxon>
        <taxon>Bacilli</taxon>
        <taxon>Bacillales</taxon>
        <taxon>Bacillaceae</taxon>
        <taxon>Alkalibacillus</taxon>
    </lineage>
</organism>
<feature type="transmembrane region" description="Helical" evidence="1">
    <location>
        <begin position="7"/>
        <end position="26"/>
    </location>
</feature>
<keyword evidence="1" id="KW-1133">Transmembrane helix</keyword>